<proteinExistence type="predicted"/>
<gene>
    <name evidence="1" type="ORF">SAMN05421827_105111</name>
</gene>
<keyword evidence="2" id="KW-1185">Reference proteome</keyword>
<organism evidence="1 2">
    <name type="scientific">Pedobacter terrae</name>
    <dbReference type="NCBI Taxonomy" id="405671"/>
    <lineage>
        <taxon>Bacteria</taxon>
        <taxon>Pseudomonadati</taxon>
        <taxon>Bacteroidota</taxon>
        <taxon>Sphingobacteriia</taxon>
        <taxon>Sphingobacteriales</taxon>
        <taxon>Sphingobacteriaceae</taxon>
        <taxon>Pedobacter</taxon>
    </lineage>
</organism>
<accession>A0A1G7T8K3</accession>
<evidence type="ECO:0000313" key="2">
    <source>
        <dbReference type="Proteomes" id="UP000199643"/>
    </source>
</evidence>
<dbReference type="AlphaFoldDB" id="A0A1G7T8K3"/>
<dbReference type="Proteomes" id="UP000199643">
    <property type="component" value="Unassembled WGS sequence"/>
</dbReference>
<reference evidence="2" key="1">
    <citation type="submission" date="2016-10" db="EMBL/GenBank/DDBJ databases">
        <authorList>
            <person name="Varghese N."/>
            <person name="Submissions S."/>
        </authorList>
    </citation>
    <scope>NUCLEOTIDE SEQUENCE [LARGE SCALE GENOMIC DNA]</scope>
    <source>
        <strain evidence="2">DSM 17933</strain>
    </source>
</reference>
<evidence type="ECO:0000313" key="1">
    <source>
        <dbReference type="EMBL" id="SDG31636.1"/>
    </source>
</evidence>
<name>A0A1G7T8K3_9SPHI</name>
<dbReference type="EMBL" id="FNCH01000005">
    <property type="protein sequence ID" value="SDG31636.1"/>
    <property type="molecule type" value="Genomic_DNA"/>
</dbReference>
<sequence>MYQKQKKAEINIPASVTAEIVGCSESLVKQVRTGDRNASKGAGAKVAVVDDLLTTGTNALIQHIKEVVKLG</sequence>
<protein>
    <submittedName>
        <fullName evidence="1">Uncharacterized protein</fullName>
    </submittedName>
</protein>
<dbReference type="STRING" id="405671.SAMN05421827_105111"/>